<sequence>MKVVALISGGKDSCFNMMHCVANGHQITALANLKPHTDSRKDELDSFLYQTVGHDAISYYAECMGLPLYRREIFGCSLIQEADYKLTTGDETEDLFELSKEVK</sequence>
<evidence type="ECO:0000313" key="2">
    <source>
        <dbReference type="Proteomes" id="UP000789920"/>
    </source>
</evidence>
<name>A0ACA9PQE1_9GLOM</name>
<dbReference type="Proteomes" id="UP000789920">
    <property type="component" value="Unassembled WGS sequence"/>
</dbReference>
<protein>
    <submittedName>
        <fullName evidence="1">22127_t:CDS:1</fullName>
    </submittedName>
</protein>
<evidence type="ECO:0000313" key="1">
    <source>
        <dbReference type="EMBL" id="CAG8713169.1"/>
    </source>
</evidence>
<proteinExistence type="predicted"/>
<keyword evidence="2" id="KW-1185">Reference proteome</keyword>
<gene>
    <name evidence="1" type="ORF">RPERSI_LOCUS10690</name>
</gene>
<comment type="caution">
    <text evidence="1">The sequence shown here is derived from an EMBL/GenBank/DDBJ whole genome shotgun (WGS) entry which is preliminary data.</text>
</comment>
<feature type="non-terminal residue" evidence="1">
    <location>
        <position position="103"/>
    </location>
</feature>
<reference evidence="1" key="1">
    <citation type="submission" date="2021-06" db="EMBL/GenBank/DDBJ databases">
        <authorList>
            <person name="Kallberg Y."/>
            <person name="Tangrot J."/>
            <person name="Rosling A."/>
        </authorList>
    </citation>
    <scope>NUCLEOTIDE SEQUENCE</scope>
    <source>
        <strain evidence="1">MA461A</strain>
    </source>
</reference>
<dbReference type="EMBL" id="CAJVQC010021391">
    <property type="protein sequence ID" value="CAG8713169.1"/>
    <property type="molecule type" value="Genomic_DNA"/>
</dbReference>
<organism evidence="1 2">
    <name type="scientific">Racocetra persica</name>
    <dbReference type="NCBI Taxonomy" id="160502"/>
    <lineage>
        <taxon>Eukaryota</taxon>
        <taxon>Fungi</taxon>
        <taxon>Fungi incertae sedis</taxon>
        <taxon>Mucoromycota</taxon>
        <taxon>Glomeromycotina</taxon>
        <taxon>Glomeromycetes</taxon>
        <taxon>Diversisporales</taxon>
        <taxon>Gigasporaceae</taxon>
        <taxon>Racocetra</taxon>
    </lineage>
</organism>
<accession>A0ACA9PQE1</accession>